<keyword evidence="4" id="KW-0460">Magnesium</keyword>
<dbReference type="InterPro" id="IPR051600">
    <property type="entry name" value="Beta-PGM-like"/>
</dbReference>
<comment type="cofactor">
    <cofactor evidence="1">
        <name>Mg(2+)</name>
        <dbReference type="ChEBI" id="CHEBI:18420"/>
    </cofactor>
</comment>
<dbReference type="Pfam" id="PF00702">
    <property type="entry name" value="Hydrolase"/>
    <property type="match status" value="1"/>
</dbReference>
<evidence type="ECO:0000256" key="1">
    <source>
        <dbReference type="ARBA" id="ARBA00001946"/>
    </source>
</evidence>
<proteinExistence type="inferred from homology"/>
<dbReference type="SUPFAM" id="SSF56784">
    <property type="entry name" value="HAD-like"/>
    <property type="match status" value="1"/>
</dbReference>
<organism evidence="5 6">
    <name type="scientific">Frondihabitans sucicola</name>
    <dbReference type="NCBI Taxonomy" id="1268041"/>
    <lineage>
        <taxon>Bacteria</taxon>
        <taxon>Bacillati</taxon>
        <taxon>Actinomycetota</taxon>
        <taxon>Actinomycetes</taxon>
        <taxon>Micrococcales</taxon>
        <taxon>Microbacteriaceae</taxon>
        <taxon>Frondihabitans</taxon>
    </lineage>
</organism>
<gene>
    <name evidence="5" type="ORF">GCM10025867_07050</name>
</gene>
<dbReference type="PANTHER" id="PTHR46193:SF10">
    <property type="entry name" value="6-PHOSPHOGLUCONATE PHOSPHATASE"/>
    <property type="match status" value="1"/>
</dbReference>
<evidence type="ECO:0000256" key="2">
    <source>
        <dbReference type="ARBA" id="ARBA00006171"/>
    </source>
</evidence>
<dbReference type="SFLD" id="SFLDS00003">
    <property type="entry name" value="Haloacid_Dehalogenase"/>
    <property type="match status" value="1"/>
</dbReference>
<dbReference type="EMBL" id="AP027732">
    <property type="protein sequence ID" value="BDZ48464.1"/>
    <property type="molecule type" value="Genomic_DNA"/>
</dbReference>
<dbReference type="PANTHER" id="PTHR46193">
    <property type="entry name" value="6-PHOSPHOGLUCONATE PHOSPHATASE"/>
    <property type="match status" value="1"/>
</dbReference>
<dbReference type="SFLD" id="SFLDG01129">
    <property type="entry name" value="C1.5:_HAD__Beta-PGM__Phosphata"/>
    <property type="match status" value="1"/>
</dbReference>
<dbReference type="Proteomes" id="UP001321486">
    <property type="component" value="Chromosome"/>
</dbReference>
<name>A0ABN6XTW9_9MICO</name>
<evidence type="ECO:0000256" key="3">
    <source>
        <dbReference type="ARBA" id="ARBA00022723"/>
    </source>
</evidence>
<dbReference type="InterPro" id="IPR036412">
    <property type="entry name" value="HAD-like_sf"/>
</dbReference>
<comment type="similarity">
    <text evidence="2">Belongs to the HAD-like hydrolase superfamily. CbbY/CbbZ/Gph/YieH family.</text>
</comment>
<keyword evidence="3" id="KW-0479">Metal-binding</keyword>
<dbReference type="InterPro" id="IPR006439">
    <property type="entry name" value="HAD-SF_hydro_IA"/>
</dbReference>
<evidence type="ECO:0000313" key="5">
    <source>
        <dbReference type="EMBL" id="BDZ48464.1"/>
    </source>
</evidence>
<dbReference type="NCBIfam" id="TIGR01509">
    <property type="entry name" value="HAD-SF-IA-v3"/>
    <property type="match status" value="1"/>
</dbReference>
<evidence type="ECO:0000313" key="6">
    <source>
        <dbReference type="Proteomes" id="UP001321486"/>
    </source>
</evidence>
<keyword evidence="6" id="KW-1185">Reference proteome</keyword>
<protein>
    <submittedName>
        <fullName evidence="5">Haloacid dehalogenase</fullName>
    </submittedName>
</protein>
<dbReference type="InterPro" id="IPR023214">
    <property type="entry name" value="HAD_sf"/>
</dbReference>
<dbReference type="RefSeq" id="WP_286345434.1">
    <property type="nucleotide sequence ID" value="NZ_AP027732.1"/>
</dbReference>
<reference evidence="6" key="1">
    <citation type="journal article" date="2019" name="Int. J. Syst. Evol. Microbiol.">
        <title>The Global Catalogue of Microorganisms (GCM) 10K type strain sequencing project: providing services to taxonomists for standard genome sequencing and annotation.</title>
        <authorList>
            <consortium name="The Broad Institute Genomics Platform"/>
            <consortium name="The Broad Institute Genome Sequencing Center for Infectious Disease"/>
            <person name="Wu L."/>
            <person name="Ma J."/>
        </authorList>
    </citation>
    <scope>NUCLEOTIDE SEQUENCE [LARGE SCALE GENOMIC DNA]</scope>
    <source>
        <strain evidence="6">NBRC 108728</strain>
    </source>
</reference>
<dbReference type="InterPro" id="IPR023198">
    <property type="entry name" value="PGP-like_dom2"/>
</dbReference>
<sequence>MTTSPPAARPLFDAILFDCDGVLVDSEPITNGVLRDMLIELGWQISARECVDRFIGKAIKDELGVIASHTGVTVGDEWIAEFRERRNVALADRLVAVDGAPDVVREIAGVYGDRIAVASGADLHKVHLQLEKVGLIEFFEGRTFSGMDTARSKPAPDVYLLAASSLGVAPDRCVVVEDTPTGVRAGVAAGATVVGYAAGLDAKAAETLTAAGAATVIGDLRDLPEFAIEPAVPVAPRETA</sequence>
<dbReference type="Gene3D" id="1.10.150.240">
    <property type="entry name" value="Putative phosphatase, domain 2"/>
    <property type="match status" value="1"/>
</dbReference>
<accession>A0ABN6XTW9</accession>
<dbReference type="Gene3D" id="3.40.50.1000">
    <property type="entry name" value="HAD superfamily/HAD-like"/>
    <property type="match status" value="1"/>
</dbReference>
<evidence type="ECO:0000256" key="4">
    <source>
        <dbReference type="ARBA" id="ARBA00022842"/>
    </source>
</evidence>